<evidence type="ECO:0000256" key="1">
    <source>
        <dbReference type="SAM" id="MobiDB-lite"/>
    </source>
</evidence>
<reference evidence="3" key="1">
    <citation type="submission" date="2019-07" db="EMBL/GenBank/DDBJ databases">
        <title>De Novo Assembly of kiwifruit Actinidia rufa.</title>
        <authorList>
            <person name="Sugita-Konishi S."/>
            <person name="Sato K."/>
            <person name="Mori E."/>
            <person name="Abe Y."/>
            <person name="Kisaki G."/>
            <person name="Hamano K."/>
            <person name="Suezawa K."/>
            <person name="Otani M."/>
            <person name="Fukuda T."/>
            <person name="Manabe T."/>
            <person name="Gomi K."/>
            <person name="Tabuchi M."/>
            <person name="Akimitsu K."/>
            <person name="Kataoka I."/>
        </authorList>
    </citation>
    <scope>NUCLEOTIDE SEQUENCE [LARGE SCALE GENOMIC DNA]</scope>
    <source>
        <strain evidence="3">cv. Fuchu</strain>
    </source>
</reference>
<feature type="compositionally biased region" description="Low complexity" evidence="1">
    <location>
        <begin position="182"/>
        <end position="200"/>
    </location>
</feature>
<evidence type="ECO:0000313" key="2">
    <source>
        <dbReference type="EMBL" id="GFS42341.1"/>
    </source>
</evidence>
<keyword evidence="3" id="KW-1185">Reference proteome</keyword>
<organism evidence="2 3">
    <name type="scientific">Actinidia rufa</name>
    <dbReference type="NCBI Taxonomy" id="165716"/>
    <lineage>
        <taxon>Eukaryota</taxon>
        <taxon>Viridiplantae</taxon>
        <taxon>Streptophyta</taxon>
        <taxon>Embryophyta</taxon>
        <taxon>Tracheophyta</taxon>
        <taxon>Spermatophyta</taxon>
        <taxon>Magnoliopsida</taxon>
        <taxon>eudicotyledons</taxon>
        <taxon>Gunneridae</taxon>
        <taxon>Pentapetalae</taxon>
        <taxon>asterids</taxon>
        <taxon>Ericales</taxon>
        <taxon>Actinidiaceae</taxon>
        <taxon>Actinidia</taxon>
    </lineage>
</organism>
<evidence type="ECO:0000313" key="3">
    <source>
        <dbReference type="Proteomes" id="UP000585474"/>
    </source>
</evidence>
<protein>
    <submittedName>
        <fullName evidence="2">Uncharacterized protein</fullName>
    </submittedName>
</protein>
<name>A0A7J0DTR2_9ERIC</name>
<dbReference type="Proteomes" id="UP000585474">
    <property type="component" value="Unassembled WGS sequence"/>
</dbReference>
<comment type="caution">
    <text evidence="2">The sequence shown here is derived from an EMBL/GenBank/DDBJ whole genome shotgun (WGS) entry which is preliminary data.</text>
</comment>
<dbReference type="OrthoDB" id="271881at2759"/>
<sequence length="238" mass="25839">MIVCSNEDADFVPEVKGAVQATYNHVIRRPSELLGSPISSYPSRGSLDVRSIPMAVRLCSSSAVLPLLENWMGPPKDHCIVASSRFTKRVVTATAMLPYTTSHTPVSGPVPTGPTYQQHGYMKSGENPPEWVYCFPTPSPLKPLSDSAILFFSQFAFPSEPNKHNRLGWFPSNQSKISLQDSSAISGRSGSSTRSSPTRITGLPMSLAITLSIPPRALGNFGRHTPACLDHSRNPFGR</sequence>
<gene>
    <name evidence="2" type="ORF">Acr_00g0079300</name>
</gene>
<accession>A0A7J0DTR2</accession>
<dbReference type="AlphaFoldDB" id="A0A7J0DTR2"/>
<dbReference type="EMBL" id="BJWL01000398">
    <property type="protein sequence ID" value="GFS42341.1"/>
    <property type="molecule type" value="Genomic_DNA"/>
</dbReference>
<feature type="region of interest" description="Disordered" evidence="1">
    <location>
        <begin position="180"/>
        <end position="200"/>
    </location>
</feature>
<proteinExistence type="predicted"/>